<dbReference type="GO" id="GO:0008831">
    <property type="term" value="F:dTDP-4-dehydrorhamnose reductase activity"/>
    <property type="evidence" value="ECO:0007669"/>
    <property type="project" value="UniProtKB-EC"/>
</dbReference>
<evidence type="ECO:0000256" key="6">
    <source>
        <dbReference type="RuleBase" id="RU364082"/>
    </source>
</evidence>
<evidence type="ECO:0000256" key="4">
    <source>
        <dbReference type="ARBA" id="ARBA00017099"/>
    </source>
</evidence>
<dbReference type="PANTHER" id="PTHR10491:SF4">
    <property type="entry name" value="METHIONINE ADENOSYLTRANSFERASE 2 SUBUNIT BETA"/>
    <property type="match status" value="1"/>
</dbReference>
<keyword evidence="6" id="KW-0560">Oxidoreductase</keyword>
<dbReference type="EMBL" id="MABE01000295">
    <property type="protein sequence ID" value="OUS40611.1"/>
    <property type="molecule type" value="Genomic_DNA"/>
</dbReference>
<evidence type="ECO:0000313" key="9">
    <source>
        <dbReference type="Proteomes" id="UP000227088"/>
    </source>
</evidence>
<dbReference type="Pfam" id="PF04321">
    <property type="entry name" value="RmlD_sub_bind"/>
    <property type="match status" value="1"/>
</dbReference>
<comment type="function">
    <text evidence="6">Catalyzes the reduction of dTDP-6-deoxy-L-lyxo-4-hexulose to yield dTDP-L-rhamnose.</text>
</comment>
<dbReference type="AlphaFoldDB" id="A0A1Y5HTH5"/>
<accession>A0A1Y5HTH5</accession>
<dbReference type="Gene3D" id="3.90.25.10">
    <property type="entry name" value="UDP-galactose 4-epimerase, domain 1"/>
    <property type="match status" value="1"/>
</dbReference>
<dbReference type="GO" id="GO:0019305">
    <property type="term" value="P:dTDP-rhamnose biosynthetic process"/>
    <property type="evidence" value="ECO:0007669"/>
    <property type="project" value="UniProtKB-UniPathway"/>
</dbReference>
<gene>
    <name evidence="8" type="ORF">A9R00_05150</name>
</gene>
<keyword evidence="6" id="KW-0521">NADP</keyword>
<evidence type="ECO:0000313" key="8">
    <source>
        <dbReference type="EMBL" id="OUS40611.1"/>
    </source>
</evidence>
<evidence type="ECO:0000256" key="3">
    <source>
        <dbReference type="ARBA" id="ARBA00012929"/>
    </source>
</evidence>
<evidence type="ECO:0000256" key="2">
    <source>
        <dbReference type="ARBA" id="ARBA00010944"/>
    </source>
</evidence>
<dbReference type="EC" id="1.1.1.133" evidence="3 6"/>
<evidence type="ECO:0000256" key="5">
    <source>
        <dbReference type="ARBA" id="ARBA00048200"/>
    </source>
</evidence>
<sequence length="277" mass="31071">MGFSGTNRHWFIIGAEFPVGQCLAKLANELALPYTSRRLDSRDQLTLPMGMSAAPMAIIATSGEEAENSGHIAEWIEVLIEQDIPIVLLSSAKVFKYNEVGSLEEDEMTGDEGLIALENQVRKQLRHLIVRVNQPFSFLSGDFAVQLLAQARSQDCLTLDNLIRIAPTPADDIAQVLHALLQQISCDESLWGTYHYCSVESTTAYGFAEVLLAEARQYEDLAHVSLEELADEDCQPSETILDSKLIKHTFGIKPKPWRQALSRLMRRYYRADEKKES</sequence>
<dbReference type="GO" id="GO:0009243">
    <property type="term" value="P:O antigen biosynthetic process"/>
    <property type="evidence" value="ECO:0007669"/>
    <property type="project" value="UniProtKB-UniPathway"/>
</dbReference>
<comment type="pathway">
    <text evidence="1 6">Carbohydrate biosynthesis; dTDP-L-rhamnose biosynthesis.</text>
</comment>
<protein>
    <recommendedName>
        <fullName evidence="4 6">dTDP-4-dehydrorhamnose reductase</fullName>
        <ecNumber evidence="3 6">1.1.1.133</ecNumber>
    </recommendedName>
</protein>
<organism evidence="8 9">
    <name type="scientific">Oleispira antarctica</name>
    <dbReference type="NCBI Taxonomy" id="188908"/>
    <lineage>
        <taxon>Bacteria</taxon>
        <taxon>Pseudomonadati</taxon>
        <taxon>Pseudomonadota</taxon>
        <taxon>Gammaproteobacteria</taxon>
        <taxon>Oceanospirillales</taxon>
        <taxon>Oceanospirillaceae</taxon>
        <taxon>Oleispira</taxon>
    </lineage>
</organism>
<dbReference type="SUPFAM" id="SSF51735">
    <property type="entry name" value="NAD(P)-binding Rossmann-fold domains"/>
    <property type="match status" value="1"/>
</dbReference>
<dbReference type="InterPro" id="IPR036291">
    <property type="entry name" value="NAD(P)-bd_dom_sf"/>
</dbReference>
<evidence type="ECO:0000259" key="7">
    <source>
        <dbReference type="Pfam" id="PF04321"/>
    </source>
</evidence>
<dbReference type="UniPathway" id="UPA00124"/>
<dbReference type="InterPro" id="IPR005913">
    <property type="entry name" value="dTDP_dehydrorham_reduct"/>
</dbReference>
<evidence type="ECO:0000256" key="1">
    <source>
        <dbReference type="ARBA" id="ARBA00004781"/>
    </source>
</evidence>
<dbReference type="Proteomes" id="UP000227088">
    <property type="component" value="Unassembled WGS sequence"/>
</dbReference>
<feature type="domain" description="RmlD-like substrate binding" evidence="7">
    <location>
        <begin position="81"/>
        <end position="268"/>
    </location>
</feature>
<dbReference type="PANTHER" id="PTHR10491">
    <property type="entry name" value="DTDP-4-DEHYDRORHAMNOSE REDUCTASE"/>
    <property type="match status" value="1"/>
</dbReference>
<name>A0A1Y5HTH5_OLEAN</name>
<proteinExistence type="inferred from homology"/>
<comment type="caution">
    <text evidence="8">The sequence shown here is derived from an EMBL/GenBank/DDBJ whole genome shotgun (WGS) entry which is preliminary data.</text>
</comment>
<dbReference type="GO" id="GO:0005829">
    <property type="term" value="C:cytosol"/>
    <property type="evidence" value="ECO:0007669"/>
    <property type="project" value="TreeGrafter"/>
</dbReference>
<dbReference type="InterPro" id="IPR029903">
    <property type="entry name" value="RmlD-like-bd"/>
</dbReference>
<comment type="cofactor">
    <cofactor evidence="6">
        <name>Mg(2+)</name>
        <dbReference type="ChEBI" id="CHEBI:18420"/>
    </cofactor>
    <text evidence="6">Binds 1 Mg(2+) ion per monomer.</text>
</comment>
<dbReference type="Gene3D" id="3.40.50.720">
    <property type="entry name" value="NAD(P)-binding Rossmann-like Domain"/>
    <property type="match status" value="1"/>
</dbReference>
<dbReference type="UniPathway" id="UPA00281"/>
<reference evidence="9" key="1">
    <citation type="journal article" date="2017" name="Proc. Natl. Acad. Sci. U.S.A.">
        <title>Simulation of Deepwater Horizon oil plume reveals substrate specialization within a complex community of hydrocarbon degraders.</title>
        <authorList>
            <person name="Hu P."/>
            <person name="Dubinsky E.A."/>
            <person name="Probst A.J."/>
            <person name="Wang J."/>
            <person name="Sieber C.M.K."/>
            <person name="Tom L.M."/>
            <person name="Gardinali P."/>
            <person name="Banfield J.F."/>
            <person name="Atlas R.M."/>
            <person name="Andersen G.L."/>
        </authorList>
    </citation>
    <scope>NUCLEOTIDE SEQUENCE [LARGE SCALE GENOMIC DNA]</scope>
</reference>
<comment type="similarity">
    <text evidence="2 6">Belongs to the dTDP-4-dehydrorhamnose reductase family.</text>
</comment>
<comment type="catalytic activity">
    <reaction evidence="5 6">
        <text>dTDP-beta-L-rhamnose + NADP(+) = dTDP-4-dehydro-beta-L-rhamnose + NADPH + H(+)</text>
        <dbReference type="Rhea" id="RHEA:21796"/>
        <dbReference type="ChEBI" id="CHEBI:15378"/>
        <dbReference type="ChEBI" id="CHEBI:57510"/>
        <dbReference type="ChEBI" id="CHEBI:57783"/>
        <dbReference type="ChEBI" id="CHEBI:58349"/>
        <dbReference type="ChEBI" id="CHEBI:62830"/>
        <dbReference type="EC" id="1.1.1.133"/>
    </reaction>
</comment>